<keyword evidence="6" id="KW-0406">Ion transport</keyword>
<evidence type="ECO:0000256" key="8">
    <source>
        <dbReference type="ARBA" id="ARBA00035585"/>
    </source>
</evidence>
<evidence type="ECO:0000256" key="1">
    <source>
        <dbReference type="ARBA" id="ARBA00004651"/>
    </source>
</evidence>
<dbReference type="AlphaFoldDB" id="A0A9D1UPM1"/>
<evidence type="ECO:0000313" key="11">
    <source>
        <dbReference type="EMBL" id="HIW95427.1"/>
    </source>
</evidence>
<reference evidence="11" key="2">
    <citation type="submission" date="2021-04" db="EMBL/GenBank/DDBJ databases">
        <authorList>
            <person name="Gilroy R."/>
        </authorList>
    </citation>
    <scope>NUCLEOTIDE SEQUENCE</scope>
    <source>
        <strain evidence="11">4376</strain>
    </source>
</reference>
<evidence type="ECO:0000313" key="12">
    <source>
        <dbReference type="Proteomes" id="UP000824189"/>
    </source>
</evidence>
<proteinExistence type="inferred from homology"/>
<keyword evidence="2" id="KW-1003">Cell membrane</keyword>
<comment type="caution">
    <text evidence="10">Lacks conserved residue(s) required for the propagation of feature annotation.</text>
</comment>
<comment type="function">
    <text evidence="9">Fluoride-specific ion channel. Important for reducing fluoride concentration in the cell, thus reducing its toxicity.</text>
</comment>
<comment type="catalytic activity">
    <reaction evidence="8">
        <text>fluoride(in) = fluoride(out)</text>
        <dbReference type="Rhea" id="RHEA:76159"/>
        <dbReference type="ChEBI" id="CHEBI:17051"/>
    </reaction>
    <physiologicalReaction direction="left-to-right" evidence="8">
        <dbReference type="Rhea" id="RHEA:76160"/>
    </physiologicalReaction>
</comment>
<protein>
    <recommendedName>
        <fullName evidence="10">Fluoride-specific ion channel</fullName>
    </recommendedName>
</protein>
<dbReference type="GO" id="GO:0034220">
    <property type="term" value="P:monoatomic ion transmembrane transport"/>
    <property type="evidence" value="ECO:0007669"/>
    <property type="project" value="UniProtKB-KW"/>
</dbReference>
<organism evidence="11 12">
    <name type="scientific">Candidatus Corynebacterium gallistercoris</name>
    <dbReference type="NCBI Taxonomy" id="2838530"/>
    <lineage>
        <taxon>Bacteria</taxon>
        <taxon>Bacillati</taxon>
        <taxon>Actinomycetota</taxon>
        <taxon>Actinomycetes</taxon>
        <taxon>Mycobacteriales</taxon>
        <taxon>Corynebacteriaceae</taxon>
        <taxon>Corynebacterium</taxon>
    </lineage>
</organism>
<dbReference type="EMBL" id="DXFZ01000036">
    <property type="protein sequence ID" value="HIW95427.1"/>
    <property type="molecule type" value="Genomic_DNA"/>
</dbReference>
<comment type="subcellular location">
    <subcellularLocation>
        <location evidence="1">Cell membrane</location>
        <topology evidence="1">Multi-pass membrane protein</topology>
    </subcellularLocation>
</comment>
<gene>
    <name evidence="11" type="ORF">H9867_02905</name>
</gene>
<dbReference type="InterPro" id="IPR003691">
    <property type="entry name" value="FluC"/>
</dbReference>
<keyword evidence="6" id="KW-0407">Ion channel</keyword>
<keyword evidence="5 10" id="KW-0472">Membrane</keyword>
<name>A0A9D1UPM1_9CORY</name>
<evidence type="ECO:0000256" key="10">
    <source>
        <dbReference type="RuleBase" id="RU004340"/>
    </source>
</evidence>
<keyword evidence="3 10" id="KW-0812">Transmembrane</keyword>
<feature type="transmembrane region" description="Helical" evidence="10">
    <location>
        <begin position="35"/>
        <end position="58"/>
    </location>
</feature>
<keyword evidence="4 10" id="KW-1133">Transmembrane helix</keyword>
<evidence type="ECO:0000256" key="3">
    <source>
        <dbReference type="ARBA" id="ARBA00022692"/>
    </source>
</evidence>
<sequence>MTVWEALAVAAAGGVGAAARYTLDNELKSRFSQKLRWAAPLWSLLVINACGSFALGAIMSAELGEFTTEVVGVGLCGGFTTFSTVMVETLTSAIPSSSPTPSRSTAPATARSPVWPSRILASLALLLLMSAVCVAAFWAGNHVF</sequence>
<evidence type="ECO:0000256" key="6">
    <source>
        <dbReference type="ARBA" id="ARBA00023303"/>
    </source>
</evidence>
<keyword evidence="6" id="KW-0813">Transport</keyword>
<reference evidence="11" key="1">
    <citation type="journal article" date="2021" name="PeerJ">
        <title>Extensive microbial diversity within the chicken gut microbiome revealed by metagenomics and culture.</title>
        <authorList>
            <person name="Gilroy R."/>
            <person name="Ravi A."/>
            <person name="Getino M."/>
            <person name="Pursley I."/>
            <person name="Horton D.L."/>
            <person name="Alikhan N.F."/>
            <person name="Baker D."/>
            <person name="Gharbi K."/>
            <person name="Hall N."/>
            <person name="Watson M."/>
            <person name="Adriaenssens E.M."/>
            <person name="Foster-Nyarko E."/>
            <person name="Jarju S."/>
            <person name="Secka A."/>
            <person name="Antonio M."/>
            <person name="Oren A."/>
            <person name="Chaudhuri R.R."/>
            <person name="La Ragione R."/>
            <person name="Hildebrand F."/>
            <person name="Pallen M.J."/>
        </authorList>
    </citation>
    <scope>NUCLEOTIDE SEQUENCE</scope>
    <source>
        <strain evidence="11">4376</strain>
    </source>
</reference>
<comment type="caution">
    <text evidence="11">The sequence shown here is derived from an EMBL/GenBank/DDBJ whole genome shotgun (WGS) entry which is preliminary data.</text>
</comment>
<accession>A0A9D1UPM1</accession>
<comment type="similarity">
    <text evidence="7 10">Belongs to the fluoride channel Fluc/FEX (TC 1.A.43) family.</text>
</comment>
<evidence type="ECO:0000256" key="4">
    <source>
        <dbReference type="ARBA" id="ARBA00022989"/>
    </source>
</evidence>
<dbReference type="GO" id="GO:0005886">
    <property type="term" value="C:plasma membrane"/>
    <property type="evidence" value="ECO:0007669"/>
    <property type="project" value="UniProtKB-SubCell"/>
</dbReference>
<evidence type="ECO:0000256" key="9">
    <source>
        <dbReference type="ARBA" id="ARBA00049940"/>
    </source>
</evidence>
<evidence type="ECO:0000256" key="2">
    <source>
        <dbReference type="ARBA" id="ARBA00022475"/>
    </source>
</evidence>
<evidence type="ECO:0000256" key="7">
    <source>
        <dbReference type="ARBA" id="ARBA00035120"/>
    </source>
</evidence>
<dbReference type="Pfam" id="PF02537">
    <property type="entry name" value="CRCB"/>
    <property type="match status" value="1"/>
</dbReference>
<dbReference type="Proteomes" id="UP000824189">
    <property type="component" value="Unassembled WGS sequence"/>
</dbReference>
<evidence type="ECO:0000256" key="5">
    <source>
        <dbReference type="ARBA" id="ARBA00023136"/>
    </source>
</evidence>
<feature type="transmembrane region" description="Helical" evidence="10">
    <location>
        <begin position="119"/>
        <end position="139"/>
    </location>
</feature>